<sequence length="332" mass="32467">MNKIYKVIWNATLGIWVAVSEVAKGKTKSSKVTKIMGAATVSLMVTFSPDAAANLSVCGTTAASGTTGAVVGNSTNTSLDANCGSGAALAQASIGGAIAIGDNRYNTTTAIGNDNLAIMSGATATSGGVNSTGNNIAIGHNTKATTTLNDGGRATAVGSFAEATAAYATVFGADSKASAVGASAFGYRAQATSSRTTAIGQDAYASGSASVAIGGAQNSAITKGTSTVTGSTGNQIPGSRTLNITTNSATKFVGKTQGSTNGRYSFDLNISNGSATGGTYTLLDSSDNPITGTTSTLDAATAHVLYESLTSGAAAGGGGRAISCHRFISIGA</sequence>
<gene>
    <name evidence="2" type="ORF">G0028_00140</name>
</gene>
<dbReference type="Proteomes" id="UP000593966">
    <property type="component" value="Chromosome"/>
</dbReference>
<feature type="domain" description="ESPR" evidence="1">
    <location>
        <begin position="1"/>
        <end position="46"/>
    </location>
</feature>
<protein>
    <recommendedName>
        <fullName evidence="1">ESPR domain-containing protein</fullName>
    </recommendedName>
</protein>
<evidence type="ECO:0000313" key="2">
    <source>
        <dbReference type="EMBL" id="QOW44447.1"/>
    </source>
</evidence>
<accession>A0A7S6VTL7</accession>
<dbReference type="InterPro" id="IPR024973">
    <property type="entry name" value="ESPR"/>
</dbReference>
<evidence type="ECO:0000259" key="1">
    <source>
        <dbReference type="Pfam" id="PF13018"/>
    </source>
</evidence>
<dbReference type="Gene3D" id="2.150.10.10">
    <property type="entry name" value="Serralysin-like metalloprotease, C-terminal"/>
    <property type="match status" value="1"/>
</dbReference>
<dbReference type="EMBL" id="CP048659">
    <property type="protein sequence ID" value="QOW44447.1"/>
    <property type="molecule type" value="Genomic_DNA"/>
</dbReference>
<dbReference type="Pfam" id="PF13018">
    <property type="entry name" value="ESPR"/>
    <property type="match status" value="1"/>
</dbReference>
<dbReference type="AlphaFoldDB" id="A0A7S6VTL7"/>
<reference evidence="2 3" key="1">
    <citation type="submission" date="2020-02" db="EMBL/GenBank/DDBJ databases">
        <title>Tigecycline-resistant Acinetobacter species from pigs and migratory birds.</title>
        <authorList>
            <person name="Chen C."/>
            <person name="Sun J."/>
            <person name="Liao X.-P."/>
            <person name="Liu Y.-H."/>
        </authorList>
    </citation>
    <scope>NUCLEOTIDE SEQUENCE [LARGE SCALE GENOMIC DNA]</scope>
    <source>
        <strain evidence="2 3">YH12207_T</strain>
    </source>
</reference>
<dbReference type="InterPro" id="IPR011049">
    <property type="entry name" value="Serralysin-like_metalloprot_C"/>
</dbReference>
<proteinExistence type="predicted"/>
<name>A0A7S6VTL7_9GAMM</name>
<evidence type="ECO:0000313" key="3">
    <source>
        <dbReference type="Proteomes" id="UP000593966"/>
    </source>
</evidence>
<keyword evidence="3" id="KW-1185">Reference proteome</keyword>
<dbReference type="RefSeq" id="WP_180047610.1">
    <property type="nucleotide sequence ID" value="NZ_CP048659.1"/>
</dbReference>
<organism evidence="2 3">
    <name type="scientific">Acinetobacter piscicola</name>
    <dbReference type="NCBI Taxonomy" id="2006115"/>
    <lineage>
        <taxon>Bacteria</taxon>
        <taxon>Pseudomonadati</taxon>
        <taxon>Pseudomonadota</taxon>
        <taxon>Gammaproteobacteria</taxon>
        <taxon>Moraxellales</taxon>
        <taxon>Moraxellaceae</taxon>
        <taxon>Acinetobacter</taxon>
    </lineage>
</organism>